<keyword evidence="13" id="KW-1185">Reference proteome</keyword>
<keyword evidence="7 12" id="KW-1133">Transmembrane helix</keyword>
<feature type="compositionally biased region" description="Basic and acidic residues" evidence="11">
    <location>
        <begin position="136"/>
        <end position="196"/>
    </location>
</feature>
<sequence length="322" mass="36230">MDPVIGGLIAVVVIVLSILGLLYLQSRKSQGVQKLTMSCSKYRSTLNRIVPLFYVVPSSFDSPAGRPTAAPAAARGQAGPGPRRAQAARVRQRNRGQAVAQHESDAESDEDGNDPMDRIELPDGKVGAKKMAKLQAKADRKAKLEAEQQEREERKLRQQSQDEERLKEREKEAEAEKKQEEEERKAREEQERKDHEEYLKMKAAFSVEEEGFEEGEGESETNLLQEFVKHIKDKKVVVLEDLASLFRLKTQNVIDRIQDLQNDGILTGVIDDRGKFIYISLEELESVAKFVKQRGRVSIADLAESSNKLINLNPTSRSEVCS</sequence>
<evidence type="ECO:0000313" key="14">
    <source>
        <dbReference type="RefSeq" id="XP_034234350.1"/>
    </source>
</evidence>
<accession>A0A6P8YC25</accession>
<evidence type="ECO:0000256" key="11">
    <source>
        <dbReference type="SAM" id="MobiDB-lite"/>
    </source>
</evidence>
<evidence type="ECO:0000313" key="13">
    <source>
        <dbReference type="Proteomes" id="UP000515158"/>
    </source>
</evidence>
<dbReference type="InterPro" id="IPR036388">
    <property type="entry name" value="WH-like_DNA-bd_sf"/>
</dbReference>
<dbReference type="Proteomes" id="UP000515158">
    <property type="component" value="Unplaced"/>
</dbReference>
<keyword evidence="4 12" id="KW-0812">Transmembrane</keyword>
<dbReference type="InterPro" id="IPR050899">
    <property type="entry name" value="DDRGK_domain-containing"/>
</dbReference>
<protein>
    <recommendedName>
        <fullName evidence="3">DDRGK domain-containing protein 1</fullName>
    </recommendedName>
</protein>
<organism evidence="14">
    <name type="scientific">Thrips palmi</name>
    <name type="common">Melon thrips</name>
    <dbReference type="NCBI Taxonomy" id="161013"/>
    <lineage>
        <taxon>Eukaryota</taxon>
        <taxon>Metazoa</taxon>
        <taxon>Ecdysozoa</taxon>
        <taxon>Arthropoda</taxon>
        <taxon>Hexapoda</taxon>
        <taxon>Insecta</taxon>
        <taxon>Pterygota</taxon>
        <taxon>Neoptera</taxon>
        <taxon>Paraneoptera</taxon>
        <taxon>Thysanoptera</taxon>
        <taxon>Terebrantia</taxon>
        <taxon>Thripoidea</taxon>
        <taxon>Thripidae</taxon>
        <taxon>Thrips</taxon>
    </lineage>
</organism>
<comment type="function">
    <text evidence="9">Substrate adapter for ufmylation, the covalent attachment of the ubiquitin-like modifier UFM1 to substrate proteins. Required for ufmylation of Atg9; protects the nervous system during aging, possibly by stabilizing Atg9 and supporting its function.</text>
</comment>
<dbReference type="InParanoid" id="A0A6P8YC25"/>
<evidence type="ECO:0000256" key="12">
    <source>
        <dbReference type="SAM" id="Phobius"/>
    </source>
</evidence>
<comment type="similarity">
    <text evidence="2">Belongs to the DDRGK1 family.</text>
</comment>
<dbReference type="KEGG" id="tpal:117641280"/>
<comment type="subcellular location">
    <subcellularLocation>
        <location evidence="1">Endoplasmic reticulum membrane</location>
        <topology evidence="1">Single-pass membrane protein</topology>
    </subcellularLocation>
</comment>
<dbReference type="PANTHER" id="PTHR48176:SF1">
    <property type="entry name" value="DDRGK DOMAIN-CONTAINING PROTEIN 1"/>
    <property type="match status" value="1"/>
</dbReference>
<dbReference type="OrthoDB" id="2285710at2759"/>
<dbReference type="InterPro" id="IPR036390">
    <property type="entry name" value="WH_DNA-bd_sf"/>
</dbReference>
<keyword evidence="8 12" id="KW-0472">Membrane</keyword>
<evidence type="ECO:0000256" key="5">
    <source>
        <dbReference type="ARBA" id="ARBA00022786"/>
    </source>
</evidence>
<feature type="compositionally biased region" description="Low complexity" evidence="11">
    <location>
        <begin position="63"/>
        <end position="101"/>
    </location>
</feature>
<evidence type="ECO:0000256" key="7">
    <source>
        <dbReference type="ARBA" id="ARBA00022989"/>
    </source>
</evidence>
<name>A0A6P8YC25_THRPL</name>
<dbReference type="CTD" id="65992"/>
<dbReference type="FunFam" id="1.10.10.10:FF:000143">
    <property type="entry name" value="DDRGK domain-containing protein 1"/>
    <property type="match status" value="1"/>
</dbReference>
<dbReference type="AlphaFoldDB" id="A0A6P8YC25"/>
<dbReference type="PANTHER" id="PTHR48176">
    <property type="entry name" value="DDRGK DOMAIN-CONTAINING PROTEIN 1"/>
    <property type="match status" value="1"/>
</dbReference>
<proteinExistence type="inferred from homology"/>
<dbReference type="GO" id="GO:0005789">
    <property type="term" value="C:endoplasmic reticulum membrane"/>
    <property type="evidence" value="ECO:0007669"/>
    <property type="project" value="UniProtKB-SubCell"/>
</dbReference>
<dbReference type="Pfam" id="PF09756">
    <property type="entry name" value="DDRGK"/>
    <property type="match status" value="1"/>
</dbReference>
<keyword evidence="5" id="KW-0833">Ubl conjugation pathway</keyword>
<dbReference type="InterPro" id="IPR019153">
    <property type="entry name" value="DDRGK_dom-contain"/>
</dbReference>
<dbReference type="FunCoup" id="A0A6P8YC25">
    <property type="interactions" value="554"/>
</dbReference>
<dbReference type="Gene3D" id="1.10.10.10">
    <property type="entry name" value="Winged helix-like DNA-binding domain superfamily/Winged helix DNA-binding domain"/>
    <property type="match status" value="1"/>
</dbReference>
<feature type="region of interest" description="Disordered" evidence="11">
    <location>
        <begin position="62"/>
        <end position="196"/>
    </location>
</feature>
<evidence type="ECO:0000256" key="6">
    <source>
        <dbReference type="ARBA" id="ARBA00022824"/>
    </source>
</evidence>
<feature type="transmembrane region" description="Helical" evidence="12">
    <location>
        <begin position="6"/>
        <end position="24"/>
    </location>
</feature>
<evidence type="ECO:0000256" key="3">
    <source>
        <dbReference type="ARBA" id="ARBA00018218"/>
    </source>
</evidence>
<evidence type="ECO:0000256" key="1">
    <source>
        <dbReference type="ARBA" id="ARBA00004389"/>
    </source>
</evidence>
<reference evidence="14" key="1">
    <citation type="submission" date="2025-08" db="UniProtKB">
        <authorList>
            <consortium name="RefSeq"/>
        </authorList>
    </citation>
    <scope>IDENTIFICATION</scope>
    <source>
        <tissue evidence="14">Total insect</tissue>
    </source>
</reference>
<evidence type="ECO:0000256" key="8">
    <source>
        <dbReference type="ARBA" id="ARBA00023136"/>
    </source>
</evidence>
<keyword evidence="6" id="KW-0256">Endoplasmic reticulum</keyword>
<dbReference type="GeneID" id="117641280"/>
<dbReference type="SMART" id="SM01128">
    <property type="entry name" value="DDRGK"/>
    <property type="match status" value="1"/>
</dbReference>
<evidence type="ECO:0000256" key="4">
    <source>
        <dbReference type="ARBA" id="ARBA00022692"/>
    </source>
</evidence>
<evidence type="ECO:0000256" key="2">
    <source>
        <dbReference type="ARBA" id="ARBA00009829"/>
    </source>
</evidence>
<comment type="subunit">
    <text evidence="10">Interacts with Atg9; the interaction is transient.</text>
</comment>
<dbReference type="RefSeq" id="XP_034234350.1">
    <property type="nucleotide sequence ID" value="XM_034378459.1"/>
</dbReference>
<gene>
    <name evidence="14" type="primary">LOC117641280</name>
</gene>
<evidence type="ECO:0000256" key="10">
    <source>
        <dbReference type="ARBA" id="ARBA00049687"/>
    </source>
</evidence>
<dbReference type="GO" id="GO:0044389">
    <property type="term" value="F:ubiquitin-like protein ligase binding"/>
    <property type="evidence" value="ECO:0007669"/>
    <property type="project" value="TreeGrafter"/>
</dbReference>
<evidence type="ECO:0000256" key="9">
    <source>
        <dbReference type="ARBA" id="ARBA00049608"/>
    </source>
</evidence>
<dbReference type="SUPFAM" id="SSF46785">
    <property type="entry name" value="Winged helix' DNA-binding domain"/>
    <property type="match status" value="1"/>
</dbReference>